<evidence type="ECO:0000259" key="1">
    <source>
        <dbReference type="SMART" id="SM00871"/>
    </source>
</evidence>
<dbReference type="SUPFAM" id="SSF55136">
    <property type="entry name" value="Probable bacterial effector-binding domain"/>
    <property type="match status" value="1"/>
</dbReference>
<dbReference type="Proteomes" id="UP001629745">
    <property type="component" value="Unassembled WGS sequence"/>
</dbReference>
<dbReference type="Gene3D" id="3.20.80.10">
    <property type="entry name" value="Regulatory factor, effector binding domain"/>
    <property type="match status" value="1"/>
</dbReference>
<protein>
    <submittedName>
        <fullName evidence="2">GyrI-like domain-containing protein</fullName>
    </submittedName>
</protein>
<keyword evidence="3" id="KW-1185">Reference proteome</keyword>
<accession>A0ABW9FL27</accession>
<organism evidence="2 3">
    <name type="scientific">Rhodococcus parequi</name>
    <dbReference type="NCBI Taxonomy" id="3137122"/>
    <lineage>
        <taxon>Bacteria</taxon>
        <taxon>Bacillati</taxon>
        <taxon>Actinomycetota</taxon>
        <taxon>Actinomycetes</taxon>
        <taxon>Mycobacteriales</taxon>
        <taxon>Nocardiaceae</taxon>
        <taxon>Rhodococcus</taxon>
    </lineage>
</organism>
<dbReference type="InterPro" id="IPR029442">
    <property type="entry name" value="GyrI-like"/>
</dbReference>
<dbReference type="Pfam" id="PF06445">
    <property type="entry name" value="GyrI-like"/>
    <property type="match status" value="1"/>
</dbReference>
<dbReference type="InterPro" id="IPR011256">
    <property type="entry name" value="Reg_factor_effector_dom_sf"/>
</dbReference>
<comment type="caution">
    <text evidence="2">The sequence shown here is derived from an EMBL/GenBank/DDBJ whole genome shotgun (WGS) entry which is preliminary data.</text>
</comment>
<reference evidence="2 3" key="1">
    <citation type="submission" date="2023-11" db="EMBL/GenBank/DDBJ databases">
        <authorList>
            <person name="Val-Calvo J."/>
            <person name="Scortti M."/>
            <person name="Vazquez-Boland J."/>
        </authorList>
    </citation>
    <scope>NUCLEOTIDE SEQUENCE [LARGE SCALE GENOMIC DNA]</scope>
    <source>
        <strain evidence="2 3">PAM 2766</strain>
    </source>
</reference>
<dbReference type="RefSeq" id="WP_420166751.1">
    <property type="nucleotide sequence ID" value="NZ_JBDLNV010000009.1"/>
</dbReference>
<proteinExistence type="predicted"/>
<evidence type="ECO:0000313" key="2">
    <source>
        <dbReference type="EMBL" id="MFM1726305.1"/>
    </source>
</evidence>
<name>A0ABW9FL27_9NOCA</name>
<feature type="domain" description="AraC effector-binding" evidence="1">
    <location>
        <begin position="3"/>
        <end position="149"/>
    </location>
</feature>
<gene>
    <name evidence="2" type="ORF">ABEU20_004930</name>
</gene>
<evidence type="ECO:0000313" key="3">
    <source>
        <dbReference type="Proteomes" id="UP001629745"/>
    </source>
</evidence>
<dbReference type="InterPro" id="IPR010499">
    <property type="entry name" value="AraC_E-bd"/>
</dbReference>
<dbReference type="EMBL" id="JBDLNV010000009">
    <property type="protein sequence ID" value="MFM1726305.1"/>
    <property type="molecule type" value="Genomic_DNA"/>
</dbReference>
<sequence>MSYDIRLEDRVARPAAVMGGDVSVDDIAGFVGTALREVATAARRAGIDLAGPPFARYRPLPGGAWNVEAGFPLARAIAPAGRVEPTSLPAGPVVATVHVGSYDTVEPAYIALTSWVTEHGYGTVGEAWECYLDDPNVPEPRTEIVMPVTRPDVRLN</sequence>
<dbReference type="SMART" id="SM00871">
    <property type="entry name" value="AraC_E_bind"/>
    <property type="match status" value="1"/>
</dbReference>